<feature type="compositionally biased region" description="Polar residues" evidence="1">
    <location>
        <begin position="680"/>
        <end position="696"/>
    </location>
</feature>
<feature type="compositionally biased region" description="Polar residues" evidence="1">
    <location>
        <begin position="483"/>
        <end position="494"/>
    </location>
</feature>
<feature type="compositionally biased region" description="Polar residues" evidence="1">
    <location>
        <begin position="447"/>
        <end position="460"/>
    </location>
</feature>
<feature type="compositionally biased region" description="Basic and acidic residues" evidence="1">
    <location>
        <begin position="310"/>
        <end position="320"/>
    </location>
</feature>
<feature type="region of interest" description="Disordered" evidence="1">
    <location>
        <begin position="1031"/>
        <end position="1058"/>
    </location>
</feature>
<organism evidence="2 3">
    <name type="scientific">Crepidotus variabilis</name>
    <dbReference type="NCBI Taxonomy" id="179855"/>
    <lineage>
        <taxon>Eukaryota</taxon>
        <taxon>Fungi</taxon>
        <taxon>Dikarya</taxon>
        <taxon>Basidiomycota</taxon>
        <taxon>Agaricomycotina</taxon>
        <taxon>Agaricomycetes</taxon>
        <taxon>Agaricomycetidae</taxon>
        <taxon>Agaricales</taxon>
        <taxon>Agaricineae</taxon>
        <taxon>Crepidotaceae</taxon>
        <taxon>Crepidotus</taxon>
    </lineage>
</organism>
<feature type="region of interest" description="Disordered" evidence="1">
    <location>
        <begin position="1652"/>
        <end position="1689"/>
    </location>
</feature>
<feature type="compositionally biased region" description="Low complexity" evidence="1">
    <location>
        <begin position="1531"/>
        <end position="1545"/>
    </location>
</feature>
<feature type="compositionally biased region" description="Polar residues" evidence="1">
    <location>
        <begin position="1674"/>
        <end position="1689"/>
    </location>
</feature>
<sequence length="1689" mass="179086">MSTVELGSTCLGGTSKAQPSSLPLPPAMGAPRTFFPNSSTVSWRPNHGTYSAPNTPTTLAFVVENEQHPANPPPTLREPGLPTLRPLSEGRNNDQASKNHPRSQSTPGREGLFSKLKKQLSKSNTRAAANTSPKTQDTQPSAEWNSGPSRPVVTLSDTSPSSSTSSSPTIPLFADPTASGSSIFVMEDPVMPFVVQGVSLSRPVVASSSPSPARSSSQQSSNANVRRSSLAISEISQSLSAVPNYPPPVPPSEEDYTKSENYPDKNEKKDKGKKKHRKGRPGSLKSGVTFWSSEESSASSPSSYSCESAMRQRFDTEDKVAGNVGMAKREVEKRKSLRSLKGSPSLQSGVSIIGSSKSFFDSLEARRSSLGKDSSDGSVVVLGGKTEEQSIYAPFVPLIFQHERTQTRSKTNLPLASFEANPEAKSIKSVRVGPHPPSGRHVPFRSKSMTDAESTNSEAASSDRPRSRKEGRRLSPIPPLPATSPSQTSLSQIETTTTSSGSGGSSSTSRRKQRHIPPPLHPAPKGALPPSPLSSSSEVLILEPQSASYSPSSPTGTATSTSTSSDGTKSPVTPSSPLFGVSASSPPDGVNLRISLSSPEEATTGDEMGLFGLRNAAKRIRTVKSKTSGNLKESRDEAKQRGRARSTAQSDAYDSTGGMGLQAPFSQSLNVQFAEPLSGRHSNSVSRSPSRARSGTSEIPPRPSSSPGRSILSSRPSRINMHGELVSSPTSPPPSGPLPSTPGESKLHISNGDSQPRTLMSRISREFPAHRHPSPFPDEFTPLGLSPNSSTLPSANASPAPSPVPRVREWKDIDLGLISSDSASETENIPPSPSGVIPMEYLHLNRKSPTVEDEHFDDIDDAASHISRAYSYSQSIESHSNDPEYEALLAANTLANANVSGMPIRNLGVGRRTVASEAGLTARGAEWTLFLGNEQKERTGGLALPLALRGRTKSESALKASGAEDVKAPKHRTGRSGSISNGVPQSLRSKISALTNTAKSTKTPKAEVLRPTSMIPSDDWTLSLPLRLPGAKSSRKAASSSGDSKQIPADHLESLGSKGHNSVATKLRAEVIVLVEGVEIESEENGFFDEIEADGFSSAGHEVDTEESTSANDHDSHQSAPRLSYASGHRPISHIVLPVPRVVSSGSGLENASHTMEENPRKWKGRKLSDGMDSIINAAGDAESGLWDSSSMRTTETLTEEDESQENVGMSEDGQVDETFPVSEPSNGAYNLARLDALSADLRKFNDLLRDGAGTMKTQSSATYLGASPNRMSNLKHTKSCGMLPHDLETSSSLPFTTEENSTYQKLQEAASLERSRSTTVNVQEMRGSADLSPRVSISSQTMINPNTTSSPPSARCRVSLPYAPGSSNPILHSSSKPAGRTTSLSISSNMSADVTCTHPPPSAFGRTLGRTLSLTSSVTSTAPRSILPSTTTSNILLASMVPDEVVGSGLRVGGNGRVISLKKPTSSTQSKAVLLPPLKIAAPSLPAVEPAQDADQSEHETDIQRGQEVVVETKSTSAASSPSSAQTFYTSFSSQSKRPLSPSSTWSNGNSEETTSTQTLSEVAANLRSSSSTPTPTATSPPVLTLCTSPSIHDHQGVYPSENDLYTPTYDTPTPLASSFPTPPPFPPTFEDNLSIFQDSRWSTYSLISQRTATPSPGISSERPSLSEVDNDSLWSGSFHSARSSFET</sequence>
<feature type="compositionally biased region" description="Low complexity" evidence="1">
    <location>
        <begin position="1036"/>
        <end position="1045"/>
    </location>
</feature>
<dbReference type="EMBL" id="MU157864">
    <property type="protein sequence ID" value="KAF9527096.1"/>
    <property type="molecule type" value="Genomic_DNA"/>
</dbReference>
<feature type="region of interest" description="Disordered" evidence="1">
    <location>
        <begin position="404"/>
        <end position="756"/>
    </location>
</feature>
<feature type="region of interest" description="Disordered" evidence="1">
    <location>
        <begin position="953"/>
        <end position="986"/>
    </location>
</feature>
<feature type="compositionally biased region" description="Low complexity" evidence="1">
    <location>
        <begin position="156"/>
        <end position="171"/>
    </location>
</feature>
<dbReference type="Proteomes" id="UP000807306">
    <property type="component" value="Unassembled WGS sequence"/>
</dbReference>
<feature type="compositionally biased region" description="Basic and acidic residues" evidence="1">
    <location>
        <begin position="255"/>
        <end position="270"/>
    </location>
</feature>
<protein>
    <submittedName>
        <fullName evidence="2">Uncharacterized protein</fullName>
    </submittedName>
</protein>
<accession>A0A9P6ECV2</accession>
<feature type="compositionally biased region" description="Basic residues" evidence="1">
    <location>
        <begin position="271"/>
        <end position="280"/>
    </location>
</feature>
<feature type="region of interest" description="Disordered" evidence="1">
    <location>
        <begin position="1343"/>
        <end position="1385"/>
    </location>
</feature>
<feature type="compositionally biased region" description="Low complexity" evidence="1">
    <location>
        <begin position="785"/>
        <end position="799"/>
    </location>
</feature>
<feature type="compositionally biased region" description="Polar residues" evidence="1">
    <location>
        <begin position="124"/>
        <end position="148"/>
    </location>
</feature>
<evidence type="ECO:0000313" key="3">
    <source>
        <dbReference type="Proteomes" id="UP000807306"/>
    </source>
</evidence>
<feature type="compositionally biased region" description="Low complexity" evidence="1">
    <location>
        <begin position="495"/>
        <end position="508"/>
    </location>
</feature>
<feature type="compositionally biased region" description="Pro residues" evidence="1">
    <location>
        <begin position="516"/>
        <end position="532"/>
    </location>
</feature>
<feature type="compositionally biased region" description="Low complexity" evidence="1">
    <location>
        <begin position="705"/>
        <end position="729"/>
    </location>
</feature>
<feature type="compositionally biased region" description="Low complexity" evidence="1">
    <location>
        <begin position="533"/>
        <end position="570"/>
    </location>
</feature>
<feature type="compositionally biased region" description="Low complexity" evidence="1">
    <location>
        <begin position="204"/>
        <end position="229"/>
    </location>
</feature>
<feature type="compositionally biased region" description="Polar residues" evidence="1">
    <location>
        <begin position="1"/>
        <end position="21"/>
    </location>
</feature>
<feature type="compositionally biased region" description="Polar residues" evidence="1">
    <location>
        <begin position="1366"/>
        <end position="1385"/>
    </location>
</feature>
<feature type="compositionally biased region" description="Polar residues" evidence="1">
    <location>
        <begin position="975"/>
        <end position="986"/>
    </location>
</feature>
<feature type="compositionally biased region" description="Low complexity" evidence="1">
    <location>
        <begin position="292"/>
        <end position="308"/>
    </location>
</feature>
<feature type="region of interest" description="Disordered" evidence="1">
    <location>
        <begin position="1145"/>
        <end position="1167"/>
    </location>
</feature>
<evidence type="ECO:0000313" key="2">
    <source>
        <dbReference type="EMBL" id="KAF9527096.1"/>
    </source>
</evidence>
<gene>
    <name evidence="2" type="ORF">CPB83DRAFT_895527</name>
</gene>
<feature type="compositionally biased region" description="Polar residues" evidence="1">
    <location>
        <begin position="342"/>
        <end position="351"/>
    </location>
</feature>
<feature type="compositionally biased region" description="Low complexity" evidence="1">
    <location>
        <begin position="1552"/>
        <end position="1563"/>
    </location>
</feature>
<feature type="region of interest" description="Disordered" evidence="1">
    <location>
        <begin position="1099"/>
        <end position="1124"/>
    </location>
</feature>
<comment type="caution">
    <text evidence="2">The sequence shown here is derived from an EMBL/GenBank/DDBJ whole genome shotgun (WGS) entry which is preliminary data.</text>
</comment>
<feature type="compositionally biased region" description="Low complexity" evidence="1">
    <location>
        <begin position="1570"/>
        <end position="1583"/>
    </location>
</feature>
<feature type="compositionally biased region" description="Polar residues" evidence="1">
    <location>
        <begin position="93"/>
        <end position="107"/>
    </location>
</feature>
<evidence type="ECO:0000256" key="1">
    <source>
        <dbReference type="SAM" id="MobiDB-lite"/>
    </source>
</evidence>
<feature type="region of interest" description="Disordered" evidence="1">
    <location>
        <begin position="1531"/>
        <end position="1583"/>
    </location>
</feature>
<feature type="region of interest" description="Disordered" evidence="1">
    <location>
        <begin position="65"/>
        <end position="173"/>
    </location>
</feature>
<feature type="region of interest" description="Disordered" evidence="1">
    <location>
        <begin position="204"/>
        <end position="351"/>
    </location>
</feature>
<feature type="compositionally biased region" description="Pro residues" evidence="1">
    <location>
        <begin position="730"/>
        <end position="740"/>
    </location>
</feature>
<keyword evidence="3" id="KW-1185">Reference proteome</keyword>
<feature type="compositionally biased region" description="Polar residues" evidence="1">
    <location>
        <begin position="1145"/>
        <end position="1154"/>
    </location>
</feature>
<feature type="compositionally biased region" description="Basic and acidic residues" evidence="1">
    <location>
        <begin position="953"/>
        <end position="968"/>
    </location>
</feature>
<name>A0A9P6ECV2_9AGAR</name>
<feature type="region of interest" description="Disordered" evidence="1">
    <location>
        <begin position="1"/>
        <end position="33"/>
    </location>
</feature>
<reference evidence="2" key="1">
    <citation type="submission" date="2020-11" db="EMBL/GenBank/DDBJ databases">
        <authorList>
            <consortium name="DOE Joint Genome Institute"/>
            <person name="Ahrendt S."/>
            <person name="Riley R."/>
            <person name="Andreopoulos W."/>
            <person name="Labutti K."/>
            <person name="Pangilinan J."/>
            <person name="Ruiz-Duenas F.J."/>
            <person name="Barrasa J.M."/>
            <person name="Sanchez-Garcia M."/>
            <person name="Camarero S."/>
            <person name="Miyauchi S."/>
            <person name="Serrano A."/>
            <person name="Linde D."/>
            <person name="Babiker R."/>
            <person name="Drula E."/>
            <person name="Ayuso-Fernandez I."/>
            <person name="Pacheco R."/>
            <person name="Padilla G."/>
            <person name="Ferreira P."/>
            <person name="Barriuso J."/>
            <person name="Kellner H."/>
            <person name="Castanera R."/>
            <person name="Alfaro M."/>
            <person name="Ramirez L."/>
            <person name="Pisabarro A.G."/>
            <person name="Kuo A."/>
            <person name="Tritt A."/>
            <person name="Lipzen A."/>
            <person name="He G."/>
            <person name="Yan M."/>
            <person name="Ng V."/>
            <person name="Cullen D."/>
            <person name="Martin F."/>
            <person name="Rosso M.-N."/>
            <person name="Henrissat B."/>
            <person name="Hibbett D."/>
            <person name="Martinez A.T."/>
            <person name="Grigoriev I.V."/>
        </authorList>
    </citation>
    <scope>NUCLEOTIDE SEQUENCE</scope>
    <source>
        <strain evidence="2">CBS 506.95</strain>
    </source>
</reference>
<feature type="compositionally biased region" description="Polar residues" evidence="1">
    <location>
        <begin position="1343"/>
        <end position="1353"/>
    </location>
</feature>
<feature type="compositionally biased region" description="Polar residues" evidence="1">
    <location>
        <begin position="1652"/>
        <end position="1665"/>
    </location>
</feature>
<feature type="region of interest" description="Disordered" evidence="1">
    <location>
        <begin position="768"/>
        <end position="806"/>
    </location>
</feature>
<feature type="compositionally biased region" description="Polar residues" evidence="1">
    <location>
        <begin position="230"/>
        <end position="241"/>
    </location>
</feature>
<feature type="region of interest" description="Disordered" evidence="1">
    <location>
        <begin position="1198"/>
        <end position="1217"/>
    </location>
</feature>
<proteinExistence type="predicted"/>